<accession>A0ABX5LN35</accession>
<evidence type="ECO:0000313" key="2">
    <source>
        <dbReference type="Proteomes" id="UP000245523"/>
    </source>
</evidence>
<dbReference type="Proteomes" id="UP000245523">
    <property type="component" value="Unassembled WGS sequence"/>
</dbReference>
<evidence type="ECO:0008006" key="3">
    <source>
        <dbReference type="Google" id="ProtNLM"/>
    </source>
</evidence>
<sequence length="107" mass="11456">MKDFAKEYHAKHLGNCAMSVAAAWLNAHGGDPAEVEKFKACGAGHAPGGLCGALYAAIQYKPEKEAEIIREFSRVTGGTLCKEIRPNPNMTCNDRVGLAAEILENLP</sequence>
<comment type="caution">
    <text evidence="1">The sequence shown here is derived from an EMBL/GenBank/DDBJ whole genome shotgun (WGS) entry which is preliminary data.</text>
</comment>
<gene>
    <name evidence="1" type="ORF">B0H50_103111</name>
</gene>
<evidence type="ECO:0000313" key="1">
    <source>
        <dbReference type="EMBL" id="PWL03814.1"/>
    </source>
</evidence>
<proteinExistence type="predicted"/>
<reference evidence="1 2" key="1">
    <citation type="submission" date="2018-05" db="EMBL/GenBank/DDBJ databases">
        <title>Animal gut microbial communities from fecal samples from Wisconsin, USA.</title>
        <authorList>
            <person name="Neumann A."/>
        </authorList>
    </citation>
    <scope>NUCLEOTIDE SEQUENCE [LARGE SCALE GENOMIC DNA]</scope>
    <source>
        <strain evidence="1 2">UWS4</strain>
    </source>
</reference>
<protein>
    <recommendedName>
        <fullName evidence="3">Redox-active protein (C_GCAxxG_C_C)</fullName>
    </recommendedName>
</protein>
<name>A0ABX5LN35_9BACT</name>
<dbReference type="RefSeq" id="WP_146129151.1">
    <property type="nucleotide sequence ID" value="NZ_JAXEIU010000023.1"/>
</dbReference>
<dbReference type="EMBL" id="QGHD01000003">
    <property type="protein sequence ID" value="PWL03814.1"/>
    <property type="molecule type" value="Genomic_DNA"/>
</dbReference>
<organism evidence="1 2">
    <name type="scientific">Hallerella porci</name>
    <dbReference type="NCBI Taxonomy" id="1945871"/>
    <lineage>
        <taxon>Bacteria</taxon>
        <taxon>Pseudomonadati</taxon>
        <taxon>Fibrobacterota</taxon>
        <taxon>Fibrobacteria</taxon>
        <taxon>Fibrobacterales</taxon>
        <taxon>Fibrobacteraceae</taxon>
        <taxon>Hallerella</taxon>
    </lineage>
</organism>
<keyword evidence="2" id="KW-1185">Reference proteome</keyword>